<dbReference type="GO" id="GO:0005829">
    <property type="term" value="C:cytosol"/>
    <property type="evidence" value="ECO:0007669"/>
    <property type="project" value="TreeGrafter"/>
</dbReference>
<dbReference type="InterPro" id="IPR036390">
    <property type="entry name" value="WH_DNA-bd_sf"/>
</dbReference>
<proteinExistence type="predicted"/>
<accession>Q0FHP8</accession>
<dbReference type="Proteomes" id="UP000006230">
    <property type="component" value="Unassembled WGS sequence"/>
</dbReference>
<dbReference type="NCBIfam" id="TIGR00738">
    <property type="entry name" value="rrf2_super"/>
    <property type="match status" value="1"/>
</dbReference>
<dbReference type="Pfam" id="PF02082">
    <property type="entry name" value="Rrf2"/>
    <property type="match status" value="1"/>
</dbReference>
<dbReference type="PROSITE" id="PS01332">
    <property type="entry name" value="HTH_RRF2_1"/>
    <property type="match status" value="1"/>
</dbReference>
<dbReference type="EMBL" id="AATQ01000069">
    <property type="protein sequence ID" value="EAU43732.1"/>
    <property type="molecule type" value="Genomic_DNA"/>
</dbReference>
<evidence type="ECO:0000313" key="3">
    <source>
        <dbReference type="Proteomes" id="UP000006230"/>
    </source>
</evidence>
<protein>
    <submittedName>
        <fullName evidence="2">Transcriptional regulator</fullName>
    </submittedName>
</protein>
<dbReference type="GO" id="GO:0003677">
    <property type="term" value="F:DNA binding"/>
    <property type="evidence" value="ECO:0007669"/>
    <property type="project" value="UniProtKB-KW"/>
</dbReference>
<dbReference type="STRING" id="314265.R2601_26776"/>
<reference evidence="2 3" key="1">
    <citation type="journal article" date="2010" name="J. Bacteriol.">
        <title>Genome sequences of Pelagibaca bermudensis HTCC2601T and Maritimibacter alkaliphilus HTCC2654T, the type strains of two marine Roseobacter genera.</title>
        <authorList>
            <person name="Thrash J.C."/>
            <person name="Cho J.C."/>
            <person name="Ferriera S."/>
            <person name="Johnson J."/>
            <person name="Vergin K.L."/>
            <person name="Giovannoni S.J."/>
        </authorList>
    </citation>
    <scope>NUCLEOTIDE SEQUENCE [LARGE SCALE GENOMIC DNA]</scope>
    <source>
        <strain evidence="3">DSM 26914 / JCM 13377 / KCTC 12554 / HTCC2601</strain>
    </source>
</reference>
<comment type="caution">
    <text evidence="2">The sequence shown here is derived from an EMBL/GenBank/DDBJ whole genome shotgun (WGS) entry which is preliminary data.</text>
</comment>
<keyword evidence="1" id="KW-0238">DNA-binding</keyword>
<dbReference type="HOGENOM" id="CLU_107144_2_1_5"/>
<dbReference type="PANTHER" id="PTHR33221">
    <property type="entry name" value="WINGED HELIX-TURN-HELIX TRANSCRIPTIONAL REGULATOR, RRF2 FAMILY"/>
    <property type="match status" value="1"/>
</dbReference>
<dbReference type="AlphaFoldDB" id="Q0FHP8"/>
<dbReference type="PANTHER" id="PTHR33221:SF4">
    <property type="entry name" value="HTH-TYPE TRANSCRIPTIONAL REPRESSOR NSRR"/>
    <property type="match status" value="1"/>
</dbReference>
<gene>
    <name evidence="2" type="ORF">R2601_26776</name>
</gene>
<dbReference type="Gene3D" id="1.10.10.10">
    <property type="entry name" value="Winged helix-like DNA-binding domain superfamily/Winged helix DNA-binding domain"/>
    <property type="match status" value="1"/>
</dbReference>
<dbReference type="InterPro" id="IPR000944">
    <property type="entry name" value="Tscrpt_reg_Rrf2"/>
</dbReference>
<evidence type="ECO:0000313" key="2">
    <source>
        <dbReference type="EMBL" id="EAU43732.1"/>
    </source>
</evidence>
<evidence type="ECO:0000256" key="1">
    <source>
        <dbReference type="ARBA" id="ARBA00023125"/>
    </source>
</evidence>
<dbReference type="InterPro" id="IPR030489">
    <property type="entry name" value="TR_Rrf2-type_CS"/>
</dbReference>
<dbReference type="InterPro" id="IPR036388">
    <property type="entry name" value="WH-like_DNA-bd_sf"/>
</dbReference>
<name>Q0FHP8_SALBH</name>
<dbReference type="GO" id="GO:0003700">
    <property type="term" value="F:DNA-binding transcription factor activity"/>
    <property type="evidence" value="ECO:0007669"/>
    <property type="project" value="TreeGrafter"/>
</dbReference>
<dbReference type="eggNOG" id="COG1959">
    <property type="taxonomic scope" value="Bacteria"/>
</dbReference>
<organism evidence="2 3">
    <name type="scientific">Salipiger bermudensis (strain DSM 26914 / JCM 13377 / KCTC 12554 / HTCC2601)</name>
    <name type="common">Pelagibaca bermudensis</name>
    <dbReference type="NCBI Taxonomy" id="314265"/>
    <lineage>
        <taxon>Bacteria</taxon>
        <taxon>Pseudomonadati</taxon>
        <taxon>Pseudomonadota</taxon>
        <taxon>Alphaproteobacteria</taxon>
        <taxon>Rhodobacterales</taxon>
        <taxon>Roseobacteraceae</taxon>
        <taxon>Salipiger</taxon>
    </lineage>
</organism>
<dbReference type="PROSITE" id="PS51197">
    <property type="entry name" value="HTH_RRF2_2"/>
    <property type="match status" value="1"/>
</dbReference>
<sequence length="188" mass="20958">MRIYRPQGPPYLIWLKEILHSDHKIGTVTKEDVMRLTTRTNLAARILMACAVNPDRRLRTAEIADLCNCSTNHAAHVVQRLHAEGYLEAQRGRAGGIRLARAVPQVSIGAVFRLFESEIPFAECFDADTNSCPLVGTCRLRSYIRRALEAFYHELDLVTLDDLVRGNCGLTELLALHPAPPRDCVPGA</sequence>
<dbReference type="SUPFAM" id="SSF46785">
    <property type="entry name" value="Winged helix' DNA-binding domain"/>
    <property type="match status" value="1"/>
</dbReference>
<keyword evidence="3" id="KW-1185">Reference proteome</keyword>